<comment type="similarity">
    <text evidence="2">Belongs to the lin-54 family.</text>
</comment>
<evidence type="ECO:0000259" key="5">
    <source>
        <dbReference type="PROSITE" id="PS51634"/>
    </source>
</evidence>
<feature type="region of interest" description="Disordered" evidence="4">
    <location>
        <begin position="429"/>
        <end position="456"/>
    </location>
</feature>
<reference evidence="6" key="1">
    <citation type="journal article" date="2021" name="Nat. Commun.">
        <title>Genomic analyses provide insights into spinach domestication and the genetic basis of agronomic traits.</title>
        <authorList>
            <person name="Cai X."/>
            <person name="Sun X."/>
            <person name="Xu C."/>
            <person name="Sun H."/>
            <person name="Wang X."/>
            <person name="Ge C."/>
            <person name="Zhang Z."/>
            <person name="Wang Q."/>
            <person name="Fei Z."/>
            <person name="Jiao C."/>
            <person name="Wang Q."/>
        </authorList>
    </citation>
    <scope>NUCLEOTIDE SEQUENCE [LARGE SCALE GENOMIC DNA]</scope>
    <source>
        <strain evidence="6">cv. Varoflay</strain>
    </source>
</reference>
<evidence type="ECO:0000256" key="2">
    <source>
        <dbReference type="ARBA" id="ARBA00007267"/>
    </source>
</evidence>
<protein>
    <submittedName>
        <fullName evidence="7">Protein tesmin/TSO1-like CXC 2</fullName>
    </submittedName>
</protein>
<feature type="compositionally biased region" description="Polar residues" evidence="4">
    <location>
        <begin position="20"/>
        <end position="29"/>
    </location>
</feature>
<reference evidence="7" key="2">
    <citation type="submission" date="2025-08" db="UniProtKB">
        <authorList>
            <consortium name="RefSeq"/>
        </authorList>
    </citation>
    <scope>IDENTIFICATION</scope>
    <source>
        <tissue evidence="7">Leaf</tissue>
    </source>
</reference>
<accession>A0A9R0ISG1</accession>
<dbReference type="RefSeq" id="XP_021854759.1">
    <property type="nucleotide sequence ID" value="XM_021999067.2"/>
</dbReference>
<feature type="region of interest" description="Disordered" evidence="4">
    <location>
        <begin position="792"/>
        <end position="826"/>
    </location>
</feature>
<feature type="compositionally biased region" description="Polar residues" evidence="4">
    <location>
        <begin position="652"/>
        <end position="673"/>
    </location>
</feature>
<feature type="compositionally biased region" description="Polar residues" evidence="4">
    <location>
        <begin position="792"/>
        <end position="804"/>
    </location>
</feature>
<feature type="domain" description="CRC" evidence="5">
    <location>
        <begin position="454"/>
        <end position="581"/>
    </location>
</feature>
<dbReference type="PROSITE" id="PS51634">
    <property type="entry name" value="CRC"/>
    <property type="match status" value="1"/>
</dbReference>
<keyword evidence="3" id="KW-0539">Nucleus</keyword>
<dbReference type="InterPro" id="IPR033467">
    <property type="entry name" value="Tesmin/TSO1-like_CXC"/>
</dbReference>
<evidence type="ECO:0000256" key="1">
    <source>
        <dbReference type="ARBA" id="ARBA00004123"/>
    </source>
</evidence>
<feature type="region of interest" description="Disordered" evidence="4">
    <location>
        <begin position="651"/>
        <end position="673"/>
    </location>
</feature>
<keyword evidence="6" id="KW-1185">Reference proteome</keyword>
<evidence type="ECO:0000313" key="6">
    <source>
        <dbReference type="Proteomes" id="UP000813463"/>
    </source>
</evidence>
<gene>
    <name evidence="7" type="primary">LOC110794119</name>
</gene>
<sequence>MDTPESKSTPANTRKIKLINPSSSDSPAFQDSPVFNYISNLSPIQPVKAGPVAQGFPGLASPPLVFTSPRINSLTNFFNRKLQSSGPNLEISQDHDSCQKEESDQGDSVKLVRSDQKTCNAEKLPLVPTYSSSGCDDFLADPGQCANSSQIIQSGDAPPSLDGGCLMKLDIGNARAVGLNSSTLQKSKRGAQAKSRISVRLVKNEPRHLISSSECSGALPRLLTDHASEKCQPGDSFSEASNFERGTLRRCLFDESQRNYSADESGFWDPIANAQIQESVNMPTGKTGSRQMNNLSKPAVGSCVSSITGNNPVVIPKPLGIGLHLNSVVYPRSTDSAIGSQQPSVLRVEGKKLFFLTNNQSDGKVDASNVIEKVLVSSEELDQHQVCLVPSSDNTIASDAIEQFNNAIETKLDASSTITNEITLSSDLAENNESSLGSPKKKRKKISSSTDDDTTKRCNCRKTKCLKLYCDCFAAGFYCGESCACVGCFNRPEYEDTVLETRQQIESRNPLAFAPKVMQTVTASPTISKAVGNLSTPSSARHKRGCNCKKSMCLKKYCECYQANVGCSEGCRCEGCKNIYGIREDYNFAREIMLKRASVETSEGAISVNNNFVSSRVHSPPNLTPTTPALQCSDQKKNALESRLPFRKFLQSPDSSHDMLTSEENLASPRNSQNHNEILEKNKCMDVDVHDAEIGPENIEDRLVPPGDESLYAHCSSQSSNTDAKNSKLRNISQLESFAESGPVPPSSSLRWRSSPITPITQLTGSELKDFGTGSKHSDMFEDDTPEILKHSSTPIKSVKVTSPNKKRISPPHNHMNPSESLKSSRKFVLRAVPSFPPLTPYSKNSSVVNRE</sequence>
<dbReference type="GO" id="GO:0003700">
    <property type="term" value="F:DNA-binding transcription factor activity"/>
    <property type="evidence" value="ECO:0007669"/>
    <property type="project" value="InterPro"/>
</dbReference>
<dbReference type="OrthoDB" id="6283463at2759"/>
<comment type="subcellular location">
    <subcellularLocation>
        <location evidence="1">Nucleus</location>
    </subcellularLocation>
</comment>
<dbReference type="GO" id="GO:0005634">
    <property type="term" value="C:nucleus"/>
    <property type="evidence" value="ECO:0007669"/>
    <property type="project" value="UniProtKB-SubCell"/>
</dbReference>
<dbReference type="KEGG" id="soe:110794119"/>
<evidence type="ECO:0000313" key="7">
    <source>
        <dbReference type="RefSeq" id="XP_021854759.1"/>
    </source>
</evidence>
<feature type="region of interest" description="Disordered" evidence="4">
    <location>
        <begin position="1"/>
        <end position="29"/>
    </location>
</feature>
<dbReference type="AlphaFoldDB" id="A0A9R0ISG1"/>
<feature type="compositionally biased region" description="Basic and acidic residues" evidence="4">
    <location>
        <begin position="92"/>
        <end position="103"/>
    </location>
</feature>
<dbReference type="SMART" id="SM01114">
    <property type="entry name" value="CXC"/>
    <property type="match status" value="2"/>
</dbReference>
<feature type="compositionally biased region" description="Polar residues" evidence="4">
    <location>
        <begin position="624"/>
        <end position="633"/>
    </location>
</feature>
<feature type="region of interest" description="Disordered" evidence="4">
    <location>
        <begin position="613"/>
        <end position="634"/>
    </location>
</feature>
<feature type="compositionally biased region" description="Polar residues" evidence="4">
    <location>
        <begin position="1"/>
        <end position="12"/>
    </location>
</feature>
<dbReference type="InterPro" id="IPR044522">
    <property type="entry name" value="TSO1-like"/>
</dbReference>
<dbReference type="GeneID" id="110794119"/>
<dbReference type="Proteomes" id="UP000813463">
    <property type="component" value="Chromosome 1"/>
</dbReference>
<evidence type="ECO:0000256" key="3">
    <source>
        <dbReference type="ARBA" id="ARBA00023242"/>
    </source>
</evidence>
<dbReference type="Pfam" id="PF03638">
    <property type="entry name" value="TCR"/>
    <property type="match status" value="2"/>
</dbReference>
<dbReference type="InterPro" id="IPR005172">
    <property type="entry name" value="CRC"/>
</dbReference>
<dbReference type="PANTHER" id="PTHR46159:SF6">
    <property type="entry name" value="OS12G0605300 PROTEIN"/>
    <property type="match status" value="1"/>
</dbReference>
<name>A0A9R0ISG1_SPIOL</name>
<proteinExistence type="inferred from homology"/>
<dbReference type="PANTHER" id="PTHR46159">
    <property type="entry name" value="PROTEIN TESMIN/TSO1-LIKE CXC 2"/>
    <property type="match status" value="1"/>
</dbReference>
<feature type="region of interest" description="Disordered" evidence="4">
    <location>
        <begin position="85"/>
        <end position="109"/>
    </location>
</feature>
<organism evidence="6 7">
    <name type="scientific">Spinacia oleracea</name>
    <name type="common">Spinach</name>
    <dbReference type="NCBI Taxonomy" id="3562"/>
    <lineage>
        <taxon>Eukaryota</taxon>
        <taxon>Viridiplantae</taxon>
        <taxon>Streptophyta</taxon>
        <taxon>Embryophyta</taxon>
        <taxon>Tracheophyta</taxon>
        <taxon>Spermatophyta</taxon>
        <taxon>Magnoliopsida</taxon>
        <taxon>eudicotyledons</taxon>
        <taxon>Gunneridae</taxon>
        <taxon>Pentapetalae</taxon>
        <taxon>Caryophyllales</taxon>
        <taxon>Chenopodiaceae</taxon>
        <taxon>Chenopodioideae</taxon>
        <taxon>Anserineae</taxon>
        <taxon>Spinacia</taxon>
    </lineage>
</organism>
<evidence type="ECO:0000256" key="4">
    <source>
        <dbReference type="SAM" id="MobiDB-lite"/>
    </source>
</evidence>